<dbReference type="InterPro" id="IPR038656">
    <property type="entry name" value="Peptidase_G1_sf"/>
</dbReference>
<feature type="active site" description="Proton acceptor" evidence="1">
    <location>
        <position position="162"/>
    </location>
</feature>
<dbReference type="AlphaFoldDB" id="A0AAU8N4S2"/>
<protein>
    <submittedName>
        <fullName evidence="2">G1 family glutamic endopeptidase</fullName>
    </submittedName>
</protein>
<dbReference type="RefSeq" id="WP_366289182.1">
    <property type="nucleotide sequence ID" value="NZ_CP159992.1"/>
</dbReference>
<dbReference type="Pfam" id="PF01828">
    <property type="entry name" value="Peptidase_A4"/>
    <property type="match status" value="1"/>
</dbReference>
<dbReference type="InterPro" id="IPR013320">
    <property type="entry name" value="ConA-like_dom_sf"/>
</dbReference>
<evidence type="ECO:0000313" key="2">
    <source>
        <dbReference type="EMBL" id="XCP92817.1"/>
    </source>
</evidence>
<evidence type="ECO:0000256" key="1">
    <source>
        <dbReference type="PIRSR" id="PIRSR600250-50"/>
    </source>
</evidence>
<dbReference type="Gene3D" id="2.60.120.700">
    <property type="entry name" value="Peptidase G1"/>
    <property type="match status" value="1"/>
</dbReference>
<proteinExistence type="predicted"/>
<dbReference type="PANTHER" id="PTHR37536">
    <property type="entry name" value="PUTATIVE (AFU_ORTHOLOGUE AFUA_3G02970)-RELATED"/>
    <property type="match status" value="1"/>
</dbReference>
<accession>A0AAU8N4S2</accession>
<reference evidence="2" key="1">
    <citation type="submission" date="2024-05" db="EMBL/GenBank/DDBJ databases">
        <title>Draft genome assemblies of 36 bacteria isolated from hibernating arctic ground squirrels.</title>
        <authorList>
            <person name="McKee H."/>
            <person name="Mullen L."/>
            <person name="Drown D.M."/>
            <person name="Duddleston K.N."/>
        </authorList>
    </citation>
    <scope>NUCLEOTIDE SEQUENCE</scope>
    <source>
        <strain evidence="2">AN1007</strain>
    </source>
</reference>
<organism evidence="2">
    <name type="scientific">Paenibacillus sp. AN1007</name>
    <dbReference type="NCBI Taxonomy" id="3151385"/>
    <lineage>
        <taxon>Bacteria</taxon>
        <taxon>Bacillati</taxon>
        <taxon>Bacillota</taxon>
        <taxon>Bacilli</taxon>
        <taxon>Bacillales</taxon>
        <taxon>Paenibacillaceae</taxon>
        <taxon>Paenibacillus</taxon>
    </lineage>
</organism>
<dbReference type="EMBL" id="CP159992">
    <property type="protein sequence ID" value="XCP92817.1"/>
    <property type="molecule type" value="Genomic_DNA"/>
</dbReference>
<name>A0AAU8N4S2_9BACL</name>
<dbReference type="GO" id="GO:0006508">
    <property type="term" value="P:proteolysis"/>
    <property type="evidence" value="ECO:0007669"/>
    <property type="project" value="InterPro"/>
</dbReference>
<dbReference type="PANTHER" id="PTHR37536:SF1">
    <property type="entry name" value="ASPERGILLOPEPSIN, PUTAITVE (AFU_ORTHOLOGUE AFUA_7G01200)"/>
    <property type="match status" value="1"/>
</dbReference>
<gene>
    <name evidence="2" type="ORF">ABXS70_16355</name>
</gene>
<dbReference type="CDD" id="cd13426">
    <property type="entry name" value="Peptidase_G1"/>
    <property type="match status" value="1"/>
</dbReference>
<dbReference type="SUPFAM" id="SSF49899">
    <property type="entry name" value="Concanavalin A-like lectins/glucanases"/>
    <property type="match status" value="1"/>
</dbReference>
<dbReference type="InterPro" id="IPR000250">
    <property type="entry name" value="Peptidase_G1"/>
</dbReference>
<dbReference type="GO" id="GO:0070007">
    <property type="term" value="F:glutamic-type endopeptidase activity"/>
    <property type="evidence" value="ECO:0007669"/>
    <property type="project" value="InterPro"/>
</dbReference>
<sequence length="227" mass="26121">MSVLTNKRRKPCEPYRSKTRAVQRYGWISSNWSGYVKRKSRQAYRRISAEWTVPYVFPSSRTSYSSAWIGIDGFTNNDLIQTGTAHDWIQGRPVYYAWWEILPDTETIIHQPVNAGDCMRGIITKITRHTWCIHLSNLTKGWTFRTVQRYSGPQSSAEWIVEAPSIGGSPALIPRLSPISFRMCRLNGRPPAFSTKDKGIMVQNQRVLSVPWPPNSCRDGFVVRRVR</sequence>